<protein>
    <recommendedName>
        <fullName evidence="3">F-box domain-containing protein</fullName>
    </recommendedName>
</protein>
<sequence length="514" mass="58756">MEVPEIRLYVGNLLASKDLRACALVCRAWHREFQPLVWRNFTVHLSNTDSSSQVESVRNNVRWIRNLDLREWNPTLSTTSLLYDILATECRSLVSLDVKLNRPIQWNQCQILLRHNKDTLRCITITQGEWSGPNDQQLVDTMDDLKSLEVLAFIRFSPSISALLCVVASMPFLRTVYCGVYKKKSGTYGKALGPNLIHPWLSSTLPTMDGPFASLKKFSLQGPCHDPVLVTLFRRCPLLVHLQLSEVADEICEGLCELLRGGHFPHLRSVQLLDPFHSPFHTRSILSSFPSHQLTTVKLYHPSMMTVHVLVEHHHQTLQDVDIEVARYDEGSIIELLSRCPQLLYLRFFVKGVGVDVRHAIARPWACTKLEELKVGFSLDEDCQDEELLDMASEEKEAVSGPDREEHDEALTVFMMRLGQLTQLREVDFYPVGYVGPLYASEILPLSMANGFAHLDQWTRLERLSFGPIHVLPLGIPELQFMRQHWTSLKILSSACILSEESEWLSEHWPELKT</sequence>
<dbReference type="GO" id="GO:0031146">
    <property type="term" value="P:SCF-dependent proteasomal ubiquitin-dependent protein catabolic process"/>
    <property type="evidence" value="ECO:0007669"/>
    <property type="project" value="TreeGrafter"/>
</dbReference>
<comment type="caution">
    <text evidence="1">The sequence shown here is derived from an EMBL/GenBank/DDBJ whole genome shotgun (WGS) entry which is preliminary data.</text>
</comment>
<reference evidence="1" key="1">
    <citation type="journal article" date="2020" name="Fungal Divers.">
        <title>Resolving the Mortierellaceae phylogeny through synthesis of multi-gene phylogenetics and phylogenomics.</title>
        <authorList>
            <person name="Vandepol N."/>
            <person name="Liber J."/>
            <person name="Desiro A."/>
            <person name="Na H."/>
            <person name="Kennedy M."/>
            <person name="Barry K."/>
            <person name="Grigoriev I.V."/>
            <person name="Miller A.N."/>
            <person name="O'Donnell K."/>
            <person name="Stajich J.E."/>
            <person name="Bonito G."/>
        </authorList>
    </citation>
    <scope>NUCLEOTIDE SEQUENCE</scope>
    <source>
        <strain evidence="1">BC1065</strain>
    </source>
</reference>
<evidence type="ECO:0008006" key="3">
    <source>
        <dbReference type="Google" id="ProtNLM"/>
    </source>
</evidence>
<dbReference type="EMBL" id="JAAAJB010000001">
    <property type="protein sequence ID" value="KAG0270665.1"/>
    <property type="molecule type" value="Genomic_DNA"/>
</dbReference>
<dbReference type="PANTHER" id="PTHR16134">
    <property type="entry name" value="F-BOX/TPR REPEAT PROTEIN POF3"/>
    <property type="match status" value="1"/>
</dbReference>
<dbReference type="OrthoDB" id="2444110at2759"/>
<dbReference type="SUPFAM" id="SSF52047">
    <property type="entry name" value="RNI-like"/>
    <property type="match status" value="1"/>
</dbReference>
<dbReference type="GO" id="GO:0019005">
    <property type="term" value="C:SCF ubiquitin ligase complex"/>
    <property type="evidence" value="ECO:0007669"/>
    <property type="project" value="TreeGrafter"/>
</dbReference>
<evidence type="ECO:0000313" key="1">
    <source>
        <dbReference type="EMBL" id="KAG0270665.1"/>
    </source>
</evidence>
<dbReference type="PANTHER" id="PTHR16134:SF148">
    <property type="entry name" value="S-PHASE KINASE-ASSOCIATED PROTEIN 2, ISOFORM A"/>
    <property type="match status" value="1"/>
</dbReference>
<dbReference type="InterPro" id="IPR032675">
    <property type="entry name" value="LRR_dom_sf"/>
</dbReference>
<dbReference type="AlphaFoldDB" id="A0A9P6QP86"/>
<name>A0A9P6QP86_9FUNG</name>
<keyword evidence="2" id="KW-1185">Reference proteome</keyword>
<evidence type="ECO:0000313" key="2">
    <source>
        <dbReference type="Proteomes" id="UP000807716"/>
    </source>
</evidence>
<gene>
    <name evidence="1" type="ORF">DFQ27_000015</name>
</gene>
<proteinExistence type="predicted"/>
<organism evidence="1 2">
    <name type="scientific">Actinomortierella ambigua</name>
    <dbReference type="NCBI Taxonomy" id="1343610"/>
    <lineage>
        <taxon>Eukaryota</taxon>
        <taxon>Fungi</taxon>
        <taxon>Fungi incertae sedis</taxon>
        <taxon>Mucoromycota</taxon>
        <taxon>Mortierellomycotina</taxon>
        <taxon>Mortierellomycetes</taxon>
        <taxon>Mortierellales</taxon>
        <taxon>Mortierellaceae</taxon>
        <taxon>Actinomortierella</taxon>
    </lineage>
</organism>
<dbReference type="Proteomes" id="UP000807716">
    <property type="component" value="Unassembled WGS sequence"/>
</dbReference>
<accession>A0A9P6QP86</accession>
<dbReference type="Gene3D" id="3.80.10.10">
    <property type="entry name" value="Ribonuclease Inhibitor"/>
    <property type="match status" value="1"/>
</dbReference>